<keyword evidence="2" id="KW-1185">Reference proteome</keyword>
<proteinExistence type="predicted"/>
<evidence type="ECO:0000313" key="1">
    <source>
        <dbReference type="EMBL" id="KAA3470935.1"/>
    </source>
</evidence>
<sequence length="123" mass="13750">MLTEAPILTLPKSGENFAIFNDASLNGLGCVLMQYGICNDSSLLVELRIKPVLLDQIKEAQSTDAKLVEKLKLAQEGDNKNFKINPEMKRAIVEYVAKCLICQRVKVEHQVLTRLLQPISIPE</sequence>
<comment type="caution">
    <text evidence="1">The sequence shown here is derived from an EMBL/GenBank/DDBJ whole genome shotgun (WGS) entry which is preliminary data.</text>
</comment>
<accession>A0A5B6VPQ2</accession>
<evidence type="ECO:0000313" key="2">
    <source>
        <dbReference type="Proteomes" id="UP000325315"/>
    </source>
</evidence>
<gene>
    <name evidence="1" type="ORF">EPI10_016606</name>
</gene>
<organism evidence="1 2">
    <name type="scientific">Gossypium australe</name>
    <dbReference type="NCBI Taxonomy" id="47621"/>
    <lineage>
        <taxon>Eukaryota</taxon>
        <taxon>Viridiplantae</taxon>
        <taxon>Streptophyta</taxon>
        <taxon>Embryophyta</taxon>
        <taxon>Tracheophyta</taxon>
        <taxon>Spermatophyta</taxon>
        <taxon>Magnoliopsida</taxon>
        <taxon>eudicotyledons</taxon>
        <taxon>Gunneridae</taxon>
        <taxon>Pentapetalae</taxon>
        <taxon>rosids</taxon>
        <taxon>malvids</taxon>
        <taxon>Malvales</taxon>
        <taxon>Malvaceae</taxon>
        <taxon>Malvoideae</taxon>
        <taxon>Gossypium</taxon>
    </lineage>
</organism>
<dbReference type="AlphaFoldDB" id="A0A5B6VPQ2"/>
<dbReference type="Proteomes" id="UP000325315">
    <property type="component" value="Unassembled WGS sequence"/>
</dbReference>
<name>A0A5B6VPQ2_9ROSI</name>
<protein>
    <submittedName>
        <fullName evidence="1">DNA/RNA polymerases superfamily protein</fullName>
    </submittedName>
</protein>
<dbReference type="OrthoDB" id="111931at2759"/>
<dbReference type="EMBL" id="SMMG02000006">
    <property type="protein sequence ID" value="KAA3470935.1"/>
    <property type="molecule type" value="Genomic_DNA"/>
</dbReference>
<reference evidence="2" key="1">
    <citation type="journal article" date="2019" name="Plant Biotechnol. J.">
        <title>Genome sequencing of the Australian wild diploid species Gossypium australe highlights disease resistance and delayed gland morphogenesis.</title>
        <authorList>
            <person name="Cai Y."/>
            <person name="Cai X."/>
            <person name="Wang Q."/>
            <person name="Wang P."/>
            <person name="Zhang Y."/>
            <person name="Cai C."/>
            <person name="Xu Y."/>
            <person name="Wang K."/>
            <person name="Zhou Z."/>
            <person name="Wang C."/>
            <person name="Geng S."/>
            <person name="Li B."/>
            <person name="Dong Q."/>
            <person name="Hou Y."/>
            <person name="Wang H."/>
            <person name="Ai P."/>
            <person name="Liu Z."/>
            <person name="Yi F."/>
            <person name="Sun M."/>
            <person name="An G."/>
            <person name="Cheng J."/>
            <person name="Zhang Y."/>
            <person name="Shi Q."/>
            <person name="Xie Y."/>
            <person name="Shi X."/>
            <person name="Chang Y."/>
            <person name="Huang F."/>
            <person name="Chen Y."/>
            <person name="Hong S."/>
            <person name="Mi L."/>
            <person name="Sun Q."/>
            <person name="Zhang L."/>
            <person name="Zhou B."/>
            <person name="Peng R."/>
            <person name="Zhang X."/>
            <person name="Liu F."/>
        </authorList>
    </citation>
    <scope>NUCLEOTIDE SEQUENCE [LARGE SCALE GENOMIC DNA]</scope>
    <source>
        <strain evidence="2">cv. PA1801</strain>
    </source>
</reference>